<dbReference type="Proteomes" id="UP000030645">
    <property type="component" value="Unassembled WGS sequence"/>
</dbReference>
<organism evidence="2 3">
    <name type="scientific">Morus notabilis</name>
    <dbReference type="NCBI Taxonomy" id="981085"/>
    <lineage>
        <taxon>Eukaryota</taxon>
        <taxon>Viridiplantae</taxon>
        <taxon>Streptophyta</taxon>
        <taxon>Embryophyta</taxon>
        <taxon>Tracheophyta</taxon>
        <taxon>Spermatophyta</taxon>
        <taxon>Magnoliopsida</taxon>
        <taxon>eudicotyledons</taxon>
        <taxon>Gunneridae</taxon>
        <taxon>Pentapetalae</taxon>
        <taxon>rosids</taxon>
        <taxon>fabids</taxon>
        <taxon>Rosales</taxon>
        <taxon>Moraceae</taxon>
        <taxon>Moreae</taxon>
        <taxon>Morus</taxon>
    </lineage>
</organism>
<feature type="compositionally biased region" description="Basic residues" evidence="1">
    <location>
        <begin position="63"/>
        <end position="72"/>
    </location>
</feature>
<protein>
    <submittedName>
        <fullName evidence="2">Uncharacterized protein</fullName>
    </submittedName>
</protein>
<dbReference type="EMBL" id="KE345586">
    <property type="protein sequence ID" value="EXC07460.1"/>
    <property type="molecule type" value="Genomic_DNA"/>
</dbReference>
<accession>W9RTA6</accession>
<dbReference type="AlphaFoldDB" id="W9RTA6"/>
<feature type="compositionally biased region" description="Basic and acidic residues" evidence="1">
    <location>
        <begin position="73"/>
        <end position="82"/>
    </location>
</feature>
<name>W9RTA6_9ROSA</name>
<sequence length="82" mass="9295">MGLFTTPKDFTVPVPFVDRDESFDLTADGPYYDPKSFTVPMATVDHEESFDQTTDGPHFNTKSCHRSHGGCRARRELRSNAR</sequence>
<feature type="region of interest" description="Disordered" evidence="1">
    <location>
        <begin position="48"/>
        <end position="82"/>
    </location>
</feature>
<reference evidence="3" key="1">
    <citation type="submission" date="2013-01" db="EMBL/GenBank/DDBJ databases">
        <title>Draft Genome Sequence of a Mulberry Tree, Morus notabilis C.K. Schneid.</title>
        <authorList>
            <person name="He N."/>
            <person name="Zhao S."/>
        </authorList>
    </citation>
    <scope>NUCLEOTIDE SEQUENCE</scope>
</reference>
<keyword evidence="3" id="KW-1185">Reference proteome</keyword>
<evidence type="ECO:0000313" key="3">
    <source>
        <dbReference type="Proteomes" id="UP000030645"/>
    </source>
</evidence>
<evidence type="ECO:0000256" key="1">
    <source>
        <dbReference type="SAM" id="MobiDB-lite"/>
    </source>
</evidence>
<evidence type="ECO:0000313" key="2">
    <source>
        <dbReference type="EMBL" id="EXC07460.1"/>
    </source>
</evidence>
<gene>
    <name evidence="2" type="ORF">L484_000440</name>
</gene>
<proteinExistence type="predicted"/>